<evidence type="ECO:0000313" key="10">
    <source>
        <dbReference type="Proteomes" id="UP000234857"/>
    </source>
</evidence>
<dbReference type="GO" id="GO:0005524">
    <property type="term" value="F:ATP binding"/>
    <property type="evidence" value="ECO:0007669"/>
    <property type="project" value="UniProtKB-KW"/>
</dbReference>
<dbReference type="Proteomes" id="UP000234857">
    <property type="component" value="Unassembled WGS sequence"/>
</dbReference>
<dbReference type="SUPFAM" id="SSF55874">
    <property type="entry name" value="ATPase domain of HSP90 chaperone/DNA topoisomerase II/histidine kinase"/>
    <property type="match status" value="1"/>
</dbReference>
<dbReference type="EMBL" id="PKTG01000137">
    <property type="protein sequence ID" value="PLX15534.1"/>
    <property type="molecule type" value="Genomic_DNA"/>
</dbReference>
<dbReference type="Pfam" id="PF02518">
    <property type="entry name" value="HATPase_c"/>
    <property type="match status" value="1"/>
</dbReference>
<dbReference type="Gene3D" id="3.30.565.10">
    <property type="entry name" value="Histidine kinase-like ATPase, C-terminal domain"/>
    <property type="match status" value="1"/>
</dbReference>
<keyword evidence="3" id="KW-0808">Transferase</keyword>
<dbReference type="InterPro" id="IPR004358">
    <property type="entry name" value="Sig_transdc_His_kin-like_C"/>
</dbReference>
<evidence type="ECO:0000256" key="5">
    <source>
        <dbReference type="ARBA" id="ARBA00022777"/>
    </source>
</evidence>
<feature type="domain" description="Histidine kinase" evidence="8">
    <location>
        <begin position="42"/>
        <end position="149"/>
    </location>
</feature>
<evidence type="ECO:0000313" key="9">
    <source>
        <dbReference type="EMBL" id="PLX15534.1"/>
    </source>
</evidence>
<dbReference type="SMART" id="SM00387">
    <property type="entry name" value="HATPase_c"/>
    <property type="match status" value="1"/>
</dbReference>
<evidence type="ECO:0000256" key="2">
    <source>
        <dbReference type="ARBA" id="ARBA00012438"/>
    </source>
</evidence>
<dbReference type="AlphaFoldDB" id="A0A2N5ZA90"/>
<dbReference type="EC" id="2.7.13.3" evidence="2"/>
<evidence type="ECO:0000259" key="8">
    <source>
        <dbReference type="PROSITE" id="PS50109"/>
    </source>
</evidence>
<dbReference type="InterPro" id="IPR036890">
    <property type="entry name" value="HATPase_C_sf"/>
</dbReference>
<dbReference type="PROSITE" id="PS50109">
    <property type="entry name" value="HIS_KIN"/>
    <property type="match status" value="1"/>
</dbReference>
<protein>
    <recommendedName>
        <fullName evidence="2">histidine kinase</fullName>
        <ecNumber evidence="2">2.7.13.3</ecNumber>
    </recommendedName>
</protein>
<dbReference type="InterPro" id="IPR003594">
    <property type="entry name" value="HATPase_dom"/>
</dbReference>
<keyword evidence="6" id="KW-0067">ATP-binding</keyword>
<name>A0A2N5ZA90_MUIH1</name>
<organism evidence="9 10">
    <name type="scientific">Muiribacterium halophilum</name>
    <dbReference type="NCBI Taxonomy" id="2053465"/>
    <lineage>
        <taxon>Bacteria</taxon>
        <taxon>Candidatus Muiribacteriota</taxon>
        <taxon>Candidatus Muiribacteriia</taxon>
        <taxon>Candidatus Muiribacteriales</taxon>
        <taxon>Candidatus Muiribacteriaceae</taxon>
        <taxon>Candidatus Muiribacterium</taxon>
    </lineage>
</organism>
<proteinExistence type="predicted"/>
<keyword evidence="5" id="KW-0418">Kinase</keyword>
<sequence length="149" mass="17075">MISKTIDIAKNDFSFENKYDFKHVKIKKSLEPGLEIFCIRSEIEQVIFNILKNASKAMYYYDKKHPVIFIETYAEDENAVLKITDNGPGMPDEVRKRIFEPFFTADETKEGTGLGLSVSYYIITENHGGTIRVNSEEGKGTEFIIHLPI</sequence>
<evidence type="ECO:0000256" key="3">
    <source>
        <dbReference type="ARBA" id="ARBA00022679"/>
    </source>
</evidence>
<keyword evidence="4" id="KW-0547">Nucleotide-binding</keyword>
<dbReference type="PANTHER" id="PTHR43065">
    <property type="entry name" value="SENSOR HISTIDINE KINASE"/>
    <property type="match status" value="1"/>
</dbReference>
<dbReference type="PANTHER" id="PTHR43065:SF46">
    <property type="entry name" value="C4-DICARBOXYLATE TRANSPORT SENSOR PROTEIN DCTB"/>
    <property type="match status" value="1"/>
</dbReference>
<comment type="catalytic activity">
    <reaction evidence="1">
        <text>ATP + protein L-histidine = ADP + protein N-phospho-L-histidine.</text>
        <dbReference type="EC" id="2.7.13.3"/>
    </reaction>
</comment>
<evidence type="ECO:0000256" key="6">
    <source>
        <dbReference type="ARBA" id="ARBA00022840"/>
    </source>
</evidence>
<dbReference type="InterPro" id="IPR005467">
    <property type="entry name" value="His_kinase_dom"/>
</dbReference>
<dbReference type="GO" id="GO:0004673">
    <property type="term" value="F:protein histidine kinase activity"/>
    <property type="evidence" value="ECO:0007669"/>
    <property type="project" value="UniProtKB-EC"/>
</dbReference>
<dbReference type="PRINTS" id="PR00344">
    <property type="entry name" value="BCTRLSENSOR"/>
</dbReference>
<comment type="caution">
    <text evidence="9">The sequence shown here is derived from an EMBL/GenBank/DDBJ whole genome shotgun (WGS) entry which is preliminary data.</text>
</comment>
<dbReference type="GO" id="GO:0000160">
    <property type="term" value="P:phosphorelay signal transduction system"/>
    <property type="evidence" value="ECO:0007669"/>
    <property type="project" value="UniProtKB-KW"/>
</dbReference>
<accession>A0A2N5ZA90</accession>
<evidence type="ECO:0000256" key="7">
    <source>
        <dbReference type="ARBA" id="ARBA00023012"/>
    </source>
</evidence>
<evidence type="ECO:0000256" key="1">
    <source>
        <dbReference type="ARBA" id="ARBA00000085"/>
    </source>
</evidence>
<reference evidence="9 10" key="1">
    <citation type="submission" date="2017-11" db="EMBL/GenBank/DDBJ databases">
        <title>Genome-resolved metagenomics identifies genetic mobility, metabolic interactions, and unexpected diversity in perchlorate-reducing communities.</title>
        <authorList>
            <person name="Barnum T.P."/>
            <person name="Figueroa I.A."/>
            <person name="Carlstrom C.I."/>
            <person name="Lucas L.N."/>
            <person name="Engelbrektson A.L."/>
            <person name="Coates J.D."/>
        </authorList>
    </citation>
    <scope>NUCLEOTIDE SEQUENCE [LARGE SCALE GENOMIC DNA]</scope>
    <source>
        <strain evidence="9">BM706</strain>
    </source>
</reference>
<evidence type="ECO:0000256" key="4">
    <source>
        <dbReference type="ARBA" id="ARBA00022741"/>
    </source>
</evidence>
<keyword evidence="7" id="KW-0902">Two-component regulatory system</keyword>
<gene>
    <name evidence="9" type="ORF">C0601_12625</name>
</gene>